<protein>
    <recommendedName>
        <fullName evidence="4">Streptomyces killer toxin-like beta/gamma crystallin domain-containing protein</fullName>
    </recommendedName>
</protein>
<dbReference type="AlphaFoldDB" id="A0A7W7L923"/>
<sequence>MRLVKSAKLAAVALAAASGAALASAPANAATTPLKAVECASGAGQLQFQAFVSMWPRACFKGSGDLDVNVTSSIFGTAGDHSGYVIYDDGTKVNFTKGTTFGSAKTVVHIHTD</sequence>
<evidence type="ECO:0000313" key="3">
    <source>
        <dbReference type="Proteomes" id="UP000556436"/>
    </source>
</evidence>
<organism evidence="2 3">
    <name type="scientific">Streptomyces netropsis</name>
    <name type="common">Streptoverticillium netropsis</name>
    <dbReference type="NCBI Taxonomy" id="55404"/>
    <lineage>
        <taxon>Bacteria</taxon>
        <taxon>Bacillati</taxon>
        <taxon>Actinomycetota</taxon>
        <taxon>Actinomycetes</taxon>
        <taxon>Kitasatosporales</taxon>
        <taxon>Streptomycetaceae</taxon>
        <taxon>Streptomyces</taxon>
    </lineage>
</organism>
<evidence type="ECO:0008006" key="4">
    <source>
        <dbReference type="Google" id="ProtNLM"/>
    </source>
</evidence>
<feature type="signal peptide" evidence="1">
    <location>
        <begin position="1"/>
        <end position="29"/>
    </location>
</feature>
<evidence type="ECO:0000313" key="2">
    <source>
        <dbReference type="EMBL" id="MBB4885807.1"/>
    </source>
</evidence>
<dbReference type="Proteomes" id="UP000556436">
    <property type="component" value="Unassembled WGS sequence"/>
</dbReference>
<dbReference type="RefSeq" id="WP_184732659.1">
    <property type="nucleotide sequence ID" value="NZ_BMRW01000010.1"/>
</dbReference>
<proteinExistence type="predicted"/>
<name>A0A7W7L923_STRNE</name>
<keyword evidence="1" id="KW-0732">Signal</keyword>
<comment type="caution">
    <text evidence="2">The sequence shown here is derived from an EMBL/GenBank/DDBJ whole genome shotgun (WGS) entry which is preliminary data.</text>
</comment>
<evidence type="ECO:0000256" key="1">
    <source>
        <dbReference type="SAM" id="SignalP"/>
    </source>
</evidence>
<dbReference type="EMBL" id="JACHJG010000003">
    <property type="protein sequence ID" value="MBB4885807.1"/>
    <property type="molecule type" value="Genomic_DNA"/>
</dbReference>
<feature type="chain" id="PRO_5030725216" description="Streptomyces killer toxin-like beta/gamma crystallin domain-containing protein" evidence="1">
    <location>
        <begin position="30"/>
        <end position="113"/>
    </location>
</feature>
<keyword evidence="3" id="KW-1185">Reference proteome</keyword>
<reference evidence="2 3" key="1">
    <citation type="submission" date="2020-08" db="EMBL/GenBank/DDBJ databases">
        <title>Genomic Encyclopedia of Type Strains, Phase III (KMG-III): the genomes of soil and plant-associated and newly described type strains.</title>
        <authorList>
            <person name="Whitman W."/>
        </authorList>
    </citation>
    <scope>NUCLEOTIDE SEQUENCE [LARGE SCALE GENOMIC DNA]</scope>
    <source>
        <strain evidence="2 3">CECT 3265</strain>
    </source>
</reference>
<accession>A0A7W7L923</accession>
<gene>
    <name evidence="2" type="ORF">FHS38_001836</name>
</gene>